<dbReference type="EMBL" id="MRXX01000008">
    <property type="protein sequence ID" value="MBK4779940.1"/>
    <property type="molecule type" value="Genomic_DNA"/>
</dbReference>
<evidence type="ECO:0000313" key="4">
    <source>
        <dbReference type="Proteomes" id="UP000676511"/>
    </source>
</evidence>
<evidence type="ECO:0000313" key="3">
    <source>
        <dbReference type="EMBL" id="QUB39160.1"/>
    </source>
</evidence>
<reference evidence="3 4" key="2">
    <citation type="submission" date="2021-03" db="EMBL/GenBank/DDBJ databases">
        <title>Human Oral Microbial Genomes.</title>
        <authorList>
            <person name="Johnston C.D."/>
            <person name="Chen T."/>
            <person name="Dewhirst F.E."/>
        </authorList>
    </citation>
    <scope>NUCLEOTIDE SEQUENCE [LARGE SCALE GENOMIC DNA]</scope>
    <source>
        <strain evidence="3 4">CCUG 66490</strain>
    </source>
</reference>
<dbReference type="AlphaFoldDB" id="A0A9X0WNC2"/>
<keyword evidence="4" id="KW-1185">Reference proteome</keyword>
<dbReference type="RefSeq" id="WP_200772925.1">
    <property type="nucleotide sequence ID" value="NZ_CP072329.1"/>
</dbReference>
<dbReference type="Proteomes" id="UP000676511">
    <property type="component" value="Chromosome"/>
</dbReference>
<reference evidence="2" key="1">
    <citation type="submission" date="2016-12" db="EMBL/GenBank/DDBJ databases">
        <title>Draft genome of Streptococcus lactarius CCUG 66490T type strain.</title>
        <authorList>
            <person name="Salva-Serra F."/>
            <person name="Engstrom-Jakobsson H."/>
            <person name="Thorell K."/>
            <person name="Gomila M."/>
            <person name="Gonzales-Siles L."/>
            <person name="Busquets A."/>
            <person name="Jaen-Luchoro D."/>
            <person name="Karlsson R."/>
            <person name="Kristiansson E."/>
            <person name="Moore E."/>
        </authorList>
    </citation>
    <scope>NUCLEOTIDE SEQUENCE</scope>
    <source>
        <strain evidence="2">CCUG 66490</strain>
    </source>
</reference>
<evidence type="ECO:0000256" key="1">
    <source>
        <dbReference type="SAM" id="MobiDB-lite"/>
    </source>
</evidence>
<protein>
    <submittedName>
        <fullName evidence="2">Type III secretion protein</fullName>
    </submittedName>
</protein>
<dbReference type="Proteomes" id="UP001138780">
    <property type="component" value="Unassembled WGS sequence"/>
</dbReference>
<organism evidence="2 5">
    <name type="scientific">Streptococcus lactarius</name>
    <dbReference type="NCBI Taxonomy" id="684066"/>
    <lineage>
        <taxon>Bacteria</taxon>
        <taxon>Bacillati</taxon>
        <taxon>Bacillota</taxon>
        <taxon>Bacilli</taxon>
        <taxon>Lactobacillales</taxon>
        <taxon>Streptococcaceae</taxon>
        <taxon>Streptococcus</taxon>
    </lineage>
</organism>
<accession>A0A9X0WNC2</accession>
<evidence type="ECO:0000313" key="2">
    <source>
        <dbReference type="EMBL" id="MBK4779940.1"/>
    </source>
</evidence>
<proteinExistence type="predicted"/>
<evidence type="ECO:0000313" key="5">
    <source>
        <dbReference type="Proteomes" id="UP001138780"/>
    </source>
</evidence>
<feature type="region of interest" description="Disordered" evidence="1">
    <location>
        <begin position="1"/>
        <end position="21"/>
    </location>
</feature>
<name>A0A9X0WNC2_9STRE</name>
<dbReference type="EMBL" id="CP072329">
    <property type="protein sequence ID" value="QUB39160.1"/>
    <property type="molecule type" value="Genomic_DNA"/>
</dbReference>
<feature type="compositionally biased region" description="Polar residues" evidence="1">
    <location>
        <begin position="1"/>
        <end position="11"/>
    </location>
</feature>
<sequence length="126" mass="15111">MGSTSLLIQSSHSKKESTLDRLERDYHQARLELDAKRNLLEKKQQQFTQMLEEEYAMAASFLQKQELDVECEWRALNHCIELYDLEAREASQACLRQIEAEEESLWQSYQKERRQLEEKIERETDQ</sequence>
<gene>
    <name evidence="2" type="ORF">BTU61_07005</name>
    <name evidence="3" type="ORF">J4854_01520</name>
</gene>